<dbReference type="InterPro" id="IPR008995">
    <property type="entry name" value="Mo/tungstate-bd_C_term_dom"/>
</dbReference>
<accession>A0A078KN65</accession>
<dbReference type="PROSITE" id="PS00211">
    <property type="entry name" value="ABC_TRANSPORTER_1"/>
    <property type="match status" value="1"/>
</dbReference>
<protein>
    <submittedName>
        <fullName evidence="6">Spermidine/putrescine import ATP-binding protein PotA</fullName>
        <ecNumber evidence="6">3.6.3.31</ecNumber>
    </submittedName>
</protein>
<dbReference type="Pfam" id="PF00005">
    <property type="entry name" value="ABC_tran"/>
    <property type="match status" value="1"/>
</dbReference>
<dbReference type="FunFam" id="3.40.50.300:FF:000133">
    <property type="entry name" value="Spermidine/putrescine import ATP-binding protein PotA"/>
    <property type="match status" value="1"/>
</dbReference>
<dbReference type="PANTHER" id="PTHR42781:SF4">
    <property type="entry name" value="SPERMIDINE_PUTRESCINE IMPORT ATP-BINDING PROTEIN POTA"/>
    <property type="match status" value="1"/>
</dbReference>
<feature type="domain" description="ABC transporter" evidence="5">
    <location>
        <begin position="4"/>
        <end position="234"/>
    </location>
</feature>
<dbReference type="Proteomes" id="UP000032431">
    <property type="component" value="Chromosome I"/>
</dbReference>
<proteinExistence type="predicted"/>
<evidence type="ECO:0000256" key="4">
    <source>
        <dbReference type="ARBA" id="ARBA00022967"/>
    </source>
</evidence>
<dbReference type="PROSITE" id="PS50893">
    <property type="entry name" value="ABC_TRANSPORTER_2"/>
    <property type="match status" value="1"/>
</dbReference>
<dbReference type="STRING" id="29343.CCDG5_0754"/>
<evidence type="ECO:0000313" key="6">
    <source>
        <dbReference type="EMBL" id="CDZ23883.1"/>
    </source>
</evidence>
<gene>
    <name evidence="6" type="primary">potA</name>
    <name evidence="6" type="ORF">CCDG5_0754</name>
</gene>
<dbReference type="HOGENOM" id="CLU_000604_1_1_9"/>
<keyword evidence="2" id="KW-0547">Nucleotide-binding</keyword>
<keyword evidence="4" id="KW-1278">Translocase</keyword>
<evidence type="ECO:0000256" key="2">
    <source>
        <dbReference type="ARBA" id="ARBA00022741"/>
    </source>
</evidence>
<dbReference type="KEGG" id="ccel:CCDG5_0754"/>
<dbReference type="SUPFAM" id="SSF52540">
    <property type="entry name" value="P-loop containing nucleoside triphosphate hydrolases"/>
    <property type="match status" value="1"/>
</dbReference>
<dbReference type="GO" id="GO:0005886">
    <property type="term" value="C:plasma membrane"/>
    <property type="evidence" value="ECO:0007669"/>
    <property type="project" value="UniProtKB-ARBA"/>
</dbReference>
<dbReference type="InterPro" id="IPR027417">
    <property type="entry name" value="P-loop_NTPase"/>
</dbReference>
<keyword evidence="7" id="KW-1185">Reference proteome</keyword>
<evidence type="ECO:0000259" key="5">
    <source>
        <dbReference type="PROSITE" id="PS50893"/>
    </source>
</evidence>
<dbReference type="EC" id="3.6.3.31" evidence="6"/>
<evidence type="ECO:0000313" key="7">
    <source>
        <dbReference type="Proteomes" id="UP000032431"/>
    </source>
</evidence>
<reference evidence="7" key="1">
    <citation type="submission" date="2014-07" db="EMBL/GenBank/DDBJ databases">
        <authorList>
            <person name="Wibberg D."/>
        </authorList>
    </citation>
    <scope>NUCLEOTIDE SEQUENCE [LARGE SCALE GENOMIC DNA]</scope>
    <source>
        <strain evidence="7">DG5</strain>
    </source>
</reference>
<evidence type="ECO:0000256" key="1">
    <source>
        <dbReference type="ARBA" id="ARBA00022448"/>
    </source>
</evidence>
<dbReference type="InterPro" id="IPR003593">
    <property type="entry name" value="AAA+_ATPase"/>
</dbReference>
<dbReference type="PANTHER" id="PTHR42781">
    <property type="entry name" value="SPERMIDINE/PUTRESCINE IMPORT ATP-BINDING PROTEIN POTA"/>
    <property type="match status" value="1"/>
</dbReference>
<dbReference type="Gene3D" id="3.40.50.300">
    <property type="entry name" value="P-loop containing nucleotide triphosphate hydrolases"/>
    <property type="match status" value="1"/>
</dbReference>
<dbReference type="AlphaFoldDB" id="A0A078KN65"/>
<dbReference type="GO" id="GO:0016887">
    <property type="term" value="F:ATP hydrolysis activity"/>
    <property type="evidence" value="ECO:0007669"/>
    <property type="project" value="InterPro"/>
</dbReference>
<keyword evidence="1" id="KW-0813">Transport</keyword>
<dbReference type="InterPro" id="IPR050093">
    <property type="entry name" value="ABC_SmlMolc_Importer"/>
</dbReference>
<dbReference type="InterPro" id="IPR017871">
    <property type="entry name" value="ABC_transporter-like_CS"/>
</dbReference>
<sequence>MAKLEVRGLSKSFGQTKVLNNISFEVNDGEFLSFLGPSGCGKTTILKIITGLEQPDSGEVLINGVSILNLPTEKRNLGMVFQNYALFPHMTVFGNVAYGLKVRHMPKKEIEEKVKWALNLVRMSGMEDRKVTQLSGGQQQRVALARALVIQPDILLLDEPLSALDRKIRAEMQEEIRNIQKKLGITTVFVTHDQEEAMSMSDQIILMNNGTIEQKADPRTLYNNPVSVFASNFLGHANTLCGTLKKTSDGFILQGRGWSFAVGEPYGAKDGIRATAAIRGENFIVSDTEKPGLCKAKILTKIFSGALCKLSVALGDDNAEVVLMSGEAARFSEGDIVYLGAKPEHISVFQEASDK</sequence>
<dbReference type="InterPro" id="IPR003439">
    <property type="entry name" value="ABC_transporter-like_ATP-bd"/>
</dbReference>
<dbReference type="SUPFAM" id="SSF50331">
    <property type="entry name" value="MOP-like"/>
    <property type="match status" value="1"/>
</dbReference>
<dbReference type="EMBL" id="LM995447">
    <property type="protein sequence ID" value="CDZ23883.1"/>
    <property type="molecule type" value="Genomic_DNA"/>
</dbReference>
<dbReference type="GO" id="GO:0032991">
    <property type="term" value="C:protein-containing complex"/>
    <property type="evidence" value="ECO:0007669"/>
    <property type="project" value="UniProtKB-ARBA"/>
</dbReference>
<evidence type="ECO:0000256" key="3">
    <source>
        <dbReference type="ARBA" id="ARBA00022840"/>
    </source>
</evidence>
<organism evidence="6 7">
    <name type="scientific">[Clostridium] cellulosi</name>
    <dbReference type="NCBI Taxonomy" id="29343"/>
    <lineage>
        <taxon>Bacteria</taxon>
        <taxon>Bacillati</taxon>
        <taxon>Bacillota</taxon>
        <taxon>Clostridia</taxon>
        <taxon>Eubacteriales</taxon>
        <taxon>Oscillospiraceae</taxon>
        <taxon>Oscillospiraceae incertae sedis</taxon>
    </lineage>
</organism>
<keyword evidence="6" id="KW-0378">Hydrolase</keyword>
<dbReference type="PATRIC" id="fig|29343.3.peg.790"/>
<dbReference type="SMART" id="SM00382">
    <property type="entry name" value="AAA"/>
    <property type="match status" value="1"/>
</dbReference>
<dbReference type="GO" id="GO:0005524">
    <property type="term" value="F:ATP binding"/>
    <property type="evidence" value="ECO:0007669"/>
    <property type="project" value="UniProtKB-KW"/>
</dbReference>
<name>A0A078KN65_9FIRM</name>
<keyword evidence="3 6" id="KW-0067">ATP-binding</keyword>